<evidence type="ECO:0000313" key="2">
    <source>
        <dbReference type="EMBL" id="KAL3765263.1"/>
    </source>
</evidence>
<dbReference type="AlphaFoldDB" id="A0ABD3MQS0"/>
<reference evidence="2 3" key="1">
    <citation type="submission" date="2024-10" db="EMBL/GenBank/DDBJ databases">
        <title>Updated reference genomes for cyclostephanoid diatoms.</title>
        <authorList>
            <person name="Roberts W.R."/>
            <person name="Alverson A.J."/>
        </authorList>
    </citation>
    <scope>NUCLEOTIDE SEQUENCE [LARGE SCALE GENOMIC DNA]</scope>
    <source>
        <strain evidence="2 3">AJA276-08</strain>
    </source>
</reference>
<feature type="region of interest" description="Disordered" evidence="1">
    <location>
        <begin position="141"/>
        <end position="161"/>
    </location>
</feature>
<evidence type="ECO:0000256" key="1">
    <source>
        <dbReference type="SAM" id="MobiDB-lite"/>
    </source>
</evidence>
<keyword evidence="3" id="KW-1185">Reference proteome</keyword>
<proteinExistence type="predicted"/>
<protein>
    <submittedName>
        <fullName evidence="2">Uncharacterized protein</fullName>
    </submittedName>
</protein>
<organism evidence="2 3">
    <name type="scientific">Stephanodiscus triporus</name>
    <dbReference type="NCBI Taxonomy" id="2934178"/>
    <lineage>
        <taxon>Eukaryota</taxon>
        <taxon>Sar</taxon>
        <taxon>Stramenopiles</taxon>
        <taxon>Ochrophyta</taxon>
        <taxon>Bacillariophyta</taxon>
        <taxon>Coscinodiscophyceae</taxon>
        <taxon>Thalassiosirophycidae</taxon>
        <taxon>Stephanodiscales</taxon>
        <taxon>Stephanodiscaceae</taxon>
        <taxon>Stephanodiscus</taxon>
    </lineage>
</organism>
<dbReference type="EMBL" id="JALLAZ020001755">
    <property type="protein sequence ID" value="KAL3765263.1"/>
    <property type="molecule type" value="Genomic_DNA"/>
</dbReference>
<comment type="caution">
    <text evidence="2">The sequence shown here is derived from an EMBL/GenBank/DDBJ whole genome shotgun (WGS) entry which is preliminary data.</text>
</comment>
<dbReference type="Proteomes" id="UP001530315">
    <property type="component" value="Unassembled WGS sequence"/>
</dbReference>
<evidence type="ECO:0000313" key="3">
    <source>
        <dbReference type="Proteomes" id="UP001530315"/>
    </source>
</evidence>
<feature type="compositionally biased region" description="Acidic residues" evidence="1">
    <location>
        <begin position="151"/>
        <end position="161"/>
    </location>
</feature>
<accession>A0ABD3MQS0</accession>
<sequence length="432" mass="47344">MSQSDLIIDEGFTVLNDFNPGAAAGDRGDARSDPIPRCPFASYAGALSISSDNHRVSFLNDCSLVFTARTKDDSDGYSTGSTFFLPCLMKPRCALEALAQTIFRAHVDSLGECKDAEDGERKLLYDPERSGAEWWTLILDTPSGEAPQKGDEDDDDDEEDDEVGIHFDADYGLEEQLPNFMLHPRVATITYLSDSGVPTLILNKRSPPPSDHEKKSLNGSINKAWLSHPYFGKHVAFDGRFLHGAPGKYFQSVKKNSFSVSGPKSKRLKSNEHGTKNNLGDKRITFLVNIWLNHCPLESEPLDEELVDKLTTSWEEIEDDSKANLKLGDPFVPPFQWNVAKIDSPDAINETTLLARAAKKSGGPAGVENAVIGNRHVEIMFGASMDDFHKASRLAAEGGGSIPIEMEDGVFSLKVGDEVSSESDEEEGDNND</sequence>
<name>A0ABD3MQS0_9STRA</name>
<gene>
    <name evidence="2" type="ORF">ACHAW5_000264</name>
</gene>